<dbReference type="PANTHER" id="PTHR32071:SF113">
    <property type="entry name" value="ALGINATE BIOSYNTHESIS TRANSCRIPTIONAL REGULATORY PROTEIN ALGB"/>
    <property type="match status" value="1"/>
</dbReference>
<dbReference type="CDD" id="cd00009">
    <property type="entry name" value="AAA"/>
    <property type="match status" value="1"/>
</dbReference>
<evidence type="ECO:0000256" key="5">
    <source>
        <dbReference type="ARBA" id="ARBA00023163"/>
    </source>
</evidence>
<evidence type="ECO:0000313" key="9">
    <source>
        <dbReference type="Proteomes" id="UP000177230"/>
    </source>
</evidence>
<evidence type="ECO:0000313" key="8">
    <source>
        <dbReference type="EMBL" id="OGF13287.1"/>
    </source>
</evidence>
<dbReference type="SUPFAM" id="SSF52540">
    <property type="entry name" value="P-loop containing nucleoside triphosphate hydrolases"/>
    <property type="match status" value="1"/>
</dbReference>
<evidence type="ECO:0000256" key="3">
    <source>
        <dbReference type="ARBA" id="ARBA00023015"/>
    </source>
</evidence>
<dbReference type="InterPro" id="IPR029016">
    <property type="entry name" value="GAF-like_dom_sf"/>
</dbReference>
<dbReference type="AlphaFoldDB" id="A0A1F5RFK9"/>
<dbReference type="InterPro" id="IPR025944">
    <property type="entry name" value="Sigma_54_int_dom_CS"/>
</dbReference>
<dbReference type="PROSITE" id="PS00676">
    <property type="entry name" value="SIGMA54_INTERACT_2"/>
    <property type="match status" value="1"/>
</dbReference>
<dbReference type="InterPro" id="IPR025943">
    <property type="entry name" value="Sigma_54_int_dom_ATP-bd_2"/>
</dbReference>
<protein>
    <recommendedName>
        <fullName evidence="7">Sigma-54 factor interaction domain-containing protein</fullName>
    </recommendedName>
</protein>
<keyword evidence="3" id="KW-0805">Transcription regulation</keyword>
<evidence type="ECO:0000256" key="6">
    <source>
        <dbReference type="SAM" id="Coils"/>
    </source>
</evidence>
<dbReference type="PROSITE" id="PS00688">
    <property type="entry name" value="SIGMA54_INTERACT_3"/>
    <property type="match status" value="1"/>
</dbReference>
<keyword evidence="2" id="KW-0067">ATP-binding</keyword>
<gene>
    <name evidence="8" type="ORF">A2024_04660</name>
</gene>
<dbReference type="Gene3D" id="1.10.10.60">
    <property type="entry name" value="Homeodomain-like"/>
    <property type="match status" value="1"/>
</dbReference>
<dbReference type="SUPFAM" id="SSF55781">
    <property type="entry name" value="GAF domain-like"/>
    <property type="match status" value="1"/>
</dbReference>
<name>A0A1F5RFK9_9BACT</name>
<evidence type="ECO:0000256" key="1">
    <source>
        <dbReference type="ARBA" id="ARBA00022741"/>
    </source>
</evidence>
<dbReference type="SMART" id="SM00382">
    <property type="entry name" value="AAA"/>
    <property type="match status" value="1"/>
</dbReference>
<dbReference type="InterPro" id="IPR002078">
    <property type="entry name" value="Sigma_54_int"/>
</dbReference>
<dbReference type="SMART" id="SM00065">
    <property type="entry name" value="GAF"/>
    <property type="match status" value="1"/>
</dbReference>
<dbReference type="Gene3D" id="3.30.450.40">
    <property type="match status" value="1"/>
</dbReference>
<evidence type="ECO:0000256" key="4">
    <source>
        <dbReference type="ARBA" id="ARBA00023125"/>
    </source>
</evidence>
<dbReference type="GO" id="GO:0005524">
    <property type="term" value="F:ATP binding"/>
    <property type="evidence" value="ECO:0007669"/>
    <property type="project" value="UniProtKB-KW"/>
</dbReference>
<sequence length="553" mass="61743">MQDNRRINNVENLVAEAELDLAAAAQALEEMQGRTGSLGQDAAALSLLLEVSRKISRVLNQDQLLDTIMDSVMELTGASRGFLMLYDQSGKLNITVTRAGPNQAWDKDDLRFSRTITEKVITTGQPLWLKDISQDPEFNQAASVADLQLRSSMCVPLLAGQAQQRKAIGVIYVDSQRIQETFSHHDLDLLAALAAQAAISIENARLVEGIKTLEEEKRLRLERENLSLQQLLDGRSDLLGQCPAMDGVFSIIRRVAGSEVNLLLLGESGTGKTLVAREIHDLSQRKEKPFIVIDCGSIPENLLESELFGYEKGAFTGAFARKMGKFEMANGGTVFLDEIGEMALPLQIKLLRAIQEGVIEHLGGREQIRVDVRIIAATNHDLEQEVAKGIFRKDLYYRLNIITLELPPLRDRGSDILLLAESSLKKFSLKHKKEAARFSPEAKFSLMGYQWPGNIRELEHKIERAVIMCDDRLIEPDHLGLLASPQAETEPGNLKEAKRKLERQHLSQALAANRWDITSSARQLGITRQQVYRLIGRYKMKPPGENKPDGKDQ</sequence>
<dbReference type="InterPro" id="IPR009057">
    <property type="entry name" value="Homeodomain-like_sf"/>
</dbReference>
<keyword evidence="5" id="KW-0804">Transcription</keyword>
<dbReference type="InterPro" id="IPR003018">
    <property type="entry name" value="GAF"/>
</dbReference>
<dbReference type="SUPFAM" id="SSF46689">
    <property type="entry name" value="Homeodomain-like"/>
    <property type="match status" value="1"/>
</dbReference>
<keyword evidence="1" id="KW-0547">Nucleotide-binding</keyword>
<feature type="domain" description="Sigma-54 factor interaction" evidence="7">
    <location>
        <begin position="238"/>
        <end position="467"/>
    </location>
</feature>
<dbReference type="InterPro" id="IPR003593">
    <property type="entry name" value="AAA+_ATPase"/>
</dbReference>
<dbReference type="Proteomes" id="UP000177230">
    <property type="component" value="Unassembled WGS sequence"/>
</dbReference>
<organism evidence="8 9">
    <name type="scientific">Candidatus Edwardsbacteria bacterium GWF2_54_11</name>
    <dbReference type="NCBI Taxonomy" id="1817851"/>
    <lineage>
        <taxon>Bacteria</taxon>
        <taxon>Candidatus Edwardsiibacteriota</taxon>
    </lineage>
</organism>
<dbReference type="GO" id="GO:0043565">
    <property type="term" value="F:sequence-specific DNA binding"/>
    <property type="evidence" value="ECO:0007669"/>
    <property type="project" value="InterPro"/>
</dbReference>
<reference evidence="8 9" key="1">
    <citation type="journal article" date="2016" name="Nat. Commun.">
        <title>Thousands of microbial genomes shed light on interconnected biogeochemical processes in an aquifer system.</title>
        <authorList>
            <person name="Anantharaman K."/>
            <person name="Brown C.T."/>
            <person name="Hug L.A."/>
            <person name="Sharon I."/>
            <person name="Castelle C.J."/>
            <person name="Probst A.J."/>
            <person name="Thomas B.C."/>
            <person name="Singh A."/>
            <person name="Wilkins M.J."/>
            <person name="Karaoz U."/>
            <person name="Brodie E.L."/>
            <person name="Williams K.H."/>
            <person name="Hubbard S.S."/>
            <person name="Banfield J.F."/>
        </authorList>
    </citation>
    <scope>NUCLEOTIDE SEQUENCE [LARGE SCALE GENOMIC DNA]</scope>
</reference>
<dbReference type="FunFam" id="3.40.50.300:FF:000006">
    <property type="entry name" value="DNA-binding transcriptional regulator NtrC"/>
    <property type="match status" value="1"/>
</dbReference>
<accession>A0A1F5RFK9</accession>
<dbReference type="PANTHER" id="PTHR32071">
    <property type="entry name" value="TRANSCRIPTIONAL REGULATORY PROTEIN"/>
    <property type="match status" value="1"/>
</dbReference>
<feature type="coiled-coil region" evidence="6">
    <location>
        <begin position="7"/>
        <end position="34"/>
    </location>
</feature>
<proteinExistence type="predicted"/>
<dbReference type="EMBL" id="MFFM01000022">
    <property type="protein sequence ID" value="OGF13287.1"/>
    <property type="molecule type" value="Genomic_DNA"/>
</dbReference>
<dbReference type="PROSITE" id="PS50045">
    <property type="entry name" value="SIGMA54_INTERACT_4"/>
    <property type="match status" value="1"/>
</dbReference>
<dbReference type="Pfam" id="PF25601">
    <property type="entry name" value="AAA_lid_14"/>
    <property type="match status" value="1"/>
</dbReference>
<dbReference type="InterPro" id="IPR027417">
    <property type="entry name" value="P-loop_NTPase"/>
</dbReference>
<evidence type="ECO:0000259" key="7">
    <source>
        <dbReference type="PROSITE" id="PS50045"/>
    </source>
</evidence>
<dbReference type="Pfam" id="PF01590">
    <property type="entry name" value="GAF"/>
    <property type="match status" value="1"/>
</dbReference>
<keyword evidence="6" id="KW-0175">Coiled coil</keyword>
<dbReference type="Gene3D" id="3.40.50.300">
    <property type="entry name" value="P-loop containing nucleotide triphosphate hydrolases"/>
    <property type="match status" value="1"/>
</dbReference>
<dbReference type="Gene3D" id="1.10.8.60">
    <property type="match status" value="1"/>
</dbReference>
<comment type="caution">
    <text evidence="8">The sequence shown here is derived from an EMBL/GenBank/DDBJ whole genome shotgun (WGS) entry which is preliminary data.</text>
</comment>
<dbReference type="Pfam" id="PF02954">
    <property type="entry name" value="HTH_8"/>
    <property type="match status" value="1"/>
</dbReference>
<keyword evidence="4" id="KW-0238">DNA-binding</keyword>
<dbReference type="PROSITE" id="PS00675">
    <property type="entry name" value="SIGMA54_INTERACT_1"/>
    <property type="match status" value="1"/>
</dbReference>
<dbReference type="InterPro" id="IPR058031">
    <property type="entry name" value="AAA_lid_NorR"/>
</dbReference>
<dbReference type="InterPro" id="IPR025662">
    <property type="entry name" value="Sigma_54_int_dom_ATP-bd_1"/>
</dbReference>
<dbReference type="GO" id="GO:0006355">
    <property type="term" value="P:regulation of DNA-templated transcription"/>
    <property type="evidence" value="ECO:0007669"/>
    <property type="project" value="InterPro"/>
</dbReference>
<dbReference type="InterPro" id="IPR002197">
    <property type="entry name" value="HTH_Fis"/>
</dbReference>
<dbReference type="Pfam" id="PF00158">
    <property type="entry name" value="Sigma54_activat"/>
    <property type="match status" value="1"/>
</dbReference>
<evidence type="ECO:0000256" key="2">
    <source>
        <dbReference type="ARBA" id="ARBA00022840"/>
    </source>
</evidence>